<comment type="caution">
    <text evidence="2">The sequence shown here is derived from an EMBL/GenBank/DDBJ whole genome shotgun (WGS) entry which is preliminary data.</text>
</comment>
<keyword evidence="3" id="KW-1185">Reference proteome</keyword>
<feature type="domain" description="DNA helicase Pif1-like 2B" evidence="1">
    <location>
        <begin position="46"/>
        <end position="76"/>
    </location>
</feature>
<dbReference type="Proteomes" id="UP000683000">
    <property type="component" value="Unassembled WGS sequence"/>
</dbReference>
<dbReference type="OrthoDB" id="432234at2759"/>
<evidence type="ECO:0000259" key="1">
    <source>
        <dbReference type="Pfam" id="PF21530"/>
    </source>
</evidence>
<dbReference type="InterPro" id="IPR049163">
    <property type="entry name" value="Pif1-like_2B_dom"/>
</dbReference>
<dbReference type="Pfam" id="PF21530">
    <property type="entry name" value="Pif1_2B_dom"/>
    <property type="match status" value="1"/>
</dbReference>
<sequence>MHKEVGTFNKHYLLSIKSPALTFQSYDWCSDKRLEILFKVLPVDSTVDLKTGAQVMLVRNIDDGLTNGTIGTIKGFYSYKQPTGNGNYNKKVGFMRNIQVTSRSVPILYSTARDVSSLSKSFHLVEFYLHDVSEHVLIMLMEFQTDIDSKPAVKRIQVIFVFIL</sequence>
<evidence type="ECO:0000313" key="3">
    <source>
        <dbReference type="Proteomes" id="UP000683000"/>
    </source>
</evidence>
<organism evidence="2 3">
    <name type="scientific">Boletus reticuloceps</name>
    <dbReference type="NCBI Taxonomy" id="495285"/>
    <lineage>
        <taxon>Eukaryota</taxon>
        <taxon>Fungi</taxon>
        <taxon>Dikarya</taxon>
        <taxon>Basidiomycota</taxon>
        <taxon>Agaricomycotina</taxon>
        <taxon>Agaricomycetes</taxon>
        <taxon>Agaricomycetidae</taxon>
        <taxon>Boletales</taxon>
        <taxon>Boletineae</taxon>
        <taxon>Boletaceae</taxon>
        <taxon>Boletoideae</taxon>
        <taxon>Boletus</taxon>
    </lineage>
</organism>
<evidence type="ECO:0000313" key="2">
    <source>
        <dbReference type="EMBL" id="KAG6374550.1"/>
    </source>
</evidence>
<dbReference type="EMBL" id="JAGFBS010000017">
    <property type="protein sequence ID" value="KAG6374550.1"/>
    <property type="molecule type" value="Genomic_DNA"/>
</dbReference>
<proteinExistence type="predicted"/>
<reference evidence="2" key="1">
    <citation type="submission" date="2021-03" db="EMBL/GenBank/DDBJ databases">
        <title>Evolutionary innovations through gain and loss of genes in the ectomycorrhizal Boletales.</title>
        <authorList>
            <person name="Wu G."/>
            <person name="Miyauchi S."/>
            <person name="Morin E."/>
            <person name="Yang Z.-L."/>
            <person name="Xu J."/>
            <person name="Martin F.M."/>
        </authorList>
    </citation>
    <scope>NUCLEOTIDE SEQUENCE</scope>
    <source>
        <strain evidence="2">BR01</strain>
    </source>
</reference>
<dbReference type="AlphaFoldDB" id="A0A8I2YMG8"/>
<protein>
    <recommendedName>
        <fullName evidence="1">DNA helicase Pif1-like 2B domain-containing protein</fullName>
    </recommendedName>
</protein>
<accession>A0A8I2YMG8</accession>
<name>A0A8I2YMG8_9AGAM</name>
<gene>
    <name evidence="2" type="ORF">JVT61DRAFT_3895</name>
</gene>